<dbReference type="RefSeq" id="WP_185104299.1">
    <property type="nucleotide sequence ID" value="NZ_BAAAXY010000049.1"/>
</dbReference>
<evidence type="ECO:0000313" key="2">
    <source>
        <dbReference type="Proteomes" id="UP000565579"/>
    </source>
</evidence>
<dbReference type="InterPro" id="IPR011008">
    <property type="entry name" value="Dimeric_a/b-barrel"/>
</dbReference>
<gene>
    <name evidence="1" type="ORF">HD593_004741</name>
</gene>
<evidence type="ECO:0008006" key="3">
    <source>
        <dbReference type="Google" id="ProtNLM"/>
    </source>
</evidence>
<sequence>MKFLLNVYVTAAAPPGEGLDHERILATAARSGELISGHALADPSISAFVRVRDGVVAVNEGPYLQALHHVAGQYLLDCDSRERAIELAGLMAGGHAWGVEVRPLMDTAGLEM</sequence>
<accession>A0A7X0TZU5</accession>
<proteinExistence type="predicted"/>
<reference evidence="1 2" key="1">
    <citation type="submission" date="2020-08" db="EMBL/GenBank/DDBJ databases">
        <title>Sequencing the genomes of 1000 actinobacteria strains.</title>
        <authorList>
            <person name="Klenk H.-P."/>
        </authorList>
    </citation>
    <scope>NUCLEOTIDE SEQUENCE [LARGE SCALE GENOMIC DNA]</scope>
    <source>
        <strain evidence="1 2">DSM 43768</strain>
    </source>
</reference>
<evidence type="ECO:0000313" key="1">
    <source>
        <dbReference type="EMBL" id="MBB6549946.1"/>
    </source>
</evidence>
<keyword evidence="2" id="KW-1185">Reference proteome</keyword>
<dbReference type="Gene3D" id="3.30.70.1060">
    <property type="entry name" value="Dimeric alpha+beta barrel"/>
    <property type="match status" value="1"/>
</dbReference>
<protein>
    <recommendedName>
        <fullName evidence="3">YCII-related domain-containing protein</fullName>
    </recommendedName>
</protein>
<dbReference type="AlphaFoldDB" id="A0A7X0TZU5"/>
<dbReference type="SUPFAM" id="SSF54909">
    <property type="entry name" value="Dimeric alpha+beta barrel"/>
    <property type="match status" value="1"/>
</dbReference>
<dbReference type="Proteomes" id="UP000565579">
    <property type="component" value="Unassembled WGS sequence"/>
</dbReference>
<dbReference type="EMBL" id="JACHMI010000001">
    <property type="protein sequence ID" value="MBB6549946.1"/>
    <property type="molecule type" value="Genomic_DNA"/>
</dbReference>
<organism evidence="1 2">
    <name type="scientific">Nonomuraea rubra</name>
    <dbReference type="NCBI Taxonomy" id="46180"/>
    <lineage>
        <taxon>Bacteria</taxon>
        <taxon>Bacillati</taxon>
        <taxon>Actinomycetota</taxon>
        <taxon>Actinomycetes</taxon>
        <taxon>Streptosporangiales</taxon>
        <taxon>Streptosporangiaceae</taxon>
        <taxon>Nonomuraea</taxon>
    </lineage>
</organism>
<comment type="caution">
    <text evidence="1">The sequence shown here is derived from an EMBL/GenBank/DDBJ whole genome shotgun (WGS) entry which is preliminary data.</text>
</comment>
<name>A0A7X0TZU5_9ACTN</name>